<dbReference type="GO" id="GO:0009002">
    <property type="term" value="F:serine-type D-Ala-D-Ala carboxypeptidase activity"/>
    <property type="evidence" value="ECO:0007669"/>
    <property type="project" value="InterPro"/>
</dbReference>
<dbReference type="InterPro" id="IPR018044">
    <property type="entry name" value="Peptidase_S11"/>
</dbReference>
<organism evidence="8 9">
    <name type="scientific">Blepharisma stoltei</name>
    <dbReference type="NCBI Taxonomy" id="1481888"/>
    <lineage>
        <taxon>Eukaryota</taxon>
        <taxon>Sar</taxon>
        <taxon>Alveolata</taxon>
        <taxon>Ciliophora</taxon>
        <taxon>Postciliodesmatophora</taxon>
        <taxon>Heterotrichea</taxon>
        <taxon>Heterotrichida</taxon>
        <taxon>Blepharismidae</taxon>
        <taxon>Blepharisma</taxon>
    </lineage>
</organism>
<keyword evidence="3" id="KW-0378">Hydrolase</keyword>
<keyword evidence="9" id="KW-1185">Reference proteome</keyword>
<dbReference type="PANTHER" id="PTHR21581">
    <property type="entry name" value="D-ALANYL-D-ALANINE CARBOXYPEPTIDASE"/>
    <property type="match status" value="1"/>
</dbReference>
<dbReference type="GO" id="GO:0006508">
    <property type="term" value="P:proteolysis"/>
    <property type="evidence" value="ECO:0007669"/>
    <property type="project" value="InterPro"/>
</dbReference>
<keyword evidence="5" id="KW-0573">Peptidoglycan synthesis</keyword>
<evidence type="ECO:0000256" key="3">
    <source>
        <dbReference type="ARBA" id="ARBA00022801"/>
    </source>
</evidence>
<keyword evidence="2" id="KW-0732">Signal</keyword>
<dbReference type="PANTHER" id="PTHR21581:SF6">
    <property type="entry name" value="TRAFFICKING PROTEIN PARTICLE COMPLEX SUBUNIT 12"/>
    <property type="match status" value="1"/>
</dbReference>
<dbReference type="SUPFAM" id="SSF56601">
    <property type="entry name" value="beta-lactamase/transpeptidase-like"/>
    <property type="match status" value="1"/>
</dbReference>
<protein>
    <recommendedName>
        <fullName evidence="7">Peptidase S11 D-alanyl-D-alanine carboxypeptidase A N-terminal domain-containing protein</fullName>
    </recommendedName>
</protein>
<evidence type="ECO:0000313" key="9">
    <source>
        <dbReference type="Proteomes" id="UP001162131"/>
    </source>
</evidence>
<evidence type="ECO:0000256" key="1">
    <source>
        <dbReference type="ARBA" id="ARBA00007164"/>
    </source>
</evidence>
<gene>
    <name evidence="8" type="ORF">BSTOLATCC_MIC5043</name>
</gene>
<evidence type="ECO:0000256" key="5">
    <source>
        <dbReference type="ARBA" id="ARBA00022984"/>
    </source>
</evidence>
<dbReference type="GO" id="GO:0008360">
    <property type="term" value="P:regulation of cell shape"/>
    <property type="evidence" value="ECO:0007669"/>
    <property type="project" value="UniProtKB-KW"/>
</dbReference>
<comment type="caution">
    <text evidence="8">The sequence shown here is derived from an EMBL/GenBank/DDBJ whole genome shotgun (WGS) entry which is preliminary data.</text>
</comment>
<evidence type="ECO:0000256" key="6">
    <source>
        <dbReference type="ARBA" id="ARBA00023316"/>
    </source>
</evidence>
<dbReference type="EMBL" id="CAJZBQ010000005">
    <property type="protein sequence ID" value="CAG9311783.1"/>
    <property type="molecule type" value="Genomic_DNA"/>
</dbReference>
<dbReference type="Proteomes" id="UP001162131">
    <property type="component" value="Unassembled WGS sequence"/>
</dbReference>
<dbReference type="AlphaFoldDB" id="A0AAU9IU01"/>
<dbReference type="InterPro" id="IPR001967">
    <property type="entry name" value="Peptidase_S11_N"/>
</dbReference>
<evidence type="ECO:0000259" key="7">
    <source>
        <dbReference type="Pfam" id="PF00768"/>
    </source>
</evidence>
<name>A0AAU9IU01_9CILI</name>
<accession>A0AAU9IU01</accession>
<dbReference type="InterPro" id="IPR012338">
    <property type="entry name" value="Beta-lactam/transpept-like"/>
</dbReference>
<evidence type="ECO:0000256" key="4">
    <source>
        <dbReference type="ARBA" id="ARBA00022960"/>
    </source>
</evidence>
<dbReference type="PRINTS" id="PR00725">
    <property type="entry name" value="DADACBPTASE1"/>
</dbReference>
<evidence type="ECO:0000256" key="2">
    <source>
        <dbReference type="ARBA" id="ARBA00022729"/>
    </source>
</evidence>
<keyword evidence="6" id="KW-0961">Cell wall biogenesis/degradation</keyword>
<dbReference type="Gene3D" id="3.40.710.10">
    <property type="entry name" value="DD-peptidase/beta-lactamase superfamily"/>
    <property type="match status" value="1"/>
</dbReference>
<dbReference type="Pfam" id="PF00768">
    <property type="entry name" value="Peptidase_S11"/>
    <property type="match status" value="1"/>
</dbReference>
<keyword evidence="4" id="KW-0133">Cell shape</keyword>
<comment type="similarity">
    <text evidence="1">Belongs to the peptidase S11 family.</text>
</comment>
<feature type="domain" description="Peptidase S11 D-alanyl-D-alanine carboxypeptidase A N-terminal" evidence="7">
    <location>
        <begin position="80"/>
        <end position="318"/>
    </location>
</feature>
<proteinExistence type="inferred from homology"/>
<reference evidence="8" key="1">
    <citation type="submission" date="2021-09" db="EMBL/GenBank/DDBJ databases">
        <authorList>
            <consortium name="AG Swart"/>
            <person name="Singh M."/>
            <person name="Singh A."/>
            <person name="Seah K."/>
            <person name="Emmerich C."/>
        </authorList>
    </citation>
    <scope>NUCLEOTIDE SEQUENCE</scope>
    <source>
        <strain evidence="8">ATCC30299</strain>
    </source>
</reference>
<evidence type="ECO:0000313" key="8">
    <source>
        <dbReference type="EMBL" id="CAG9311783.1"/>
    </source>
</evidence>
<sequence length="339" mass="37881">MDNSYSALKFRSLSPAAPISKTKTSRFPKLGLQKTMEKNLTNRLSLFSKKSSSKAPLSALTASSIEKIRNSEEMAYQRNIHKPRITAQSWIVLDGKKGKLLDGKDFENQREIASLTKIMTCYVAVEEINSRGKSFEEYATISKEAAAMTGTSASLQVGDEIKLWDLLHGLMLPSGNDAAIVIAEHIGRIIDPLSINPIQSFTKKMNETCKALKLNSTYFTNPHGLSNSLNISTAKNIAILSYSVMKVREIKKIVQTESYRCIVKNGGNDREIVWLNTNRLLKFGFSGIKTGYTPGAGPCLCCYVEKRKTKRIIVLLNSVSMESRWSEGLGLWRWSSKYF</sequence>
<dbReference type="GO" id="GO:0071555">
    <property type="term" value="P:cell wall organization"/>
    <property type="evidence" value="ECO:0007669"/>
    <property type="project" value="UniProtKB-KW"/>
</dbReference>